<evidence type="ECO:0000313" key="4">
    <source>
        <dbReference type="Proteomes" id="UP001321473"/>
    </source>
</evidence>
<reference evidence="3 4" key="1">
    <citation type="journal article" date="2023" name="Arcadia Sci">
        <title>De novo assembly of a long-read Amblyomma americanum tick genome.</title>
        <authorList>
            <person name="Chou S."/>
            <person name="Poskanzer K.E."/>
            <person name="Rollins M."/>
            <person name="Thuy-Boun P.S."/>
        </authorList>
    </citation>
    <scope>NUCLEOTIDE SEQUENCE [LARGE SCALE GENOMIC DNA]</scope>
    <source>
        <strain evidence="3">F_SG_1</strain>
        <tissue evidence="3">Salivary glands</tissue>
    </source>
</reference>
<evidence type="ECO:0000256" key="1">
    <source>
        <dbReference type="SAM" id="MobiDB-lite"/>
    </source>
</evidence>
<sequence>MHAGSESNMEASSAELSSVRDGRSSSAQDGPSVRTTSSNPEASADVEEPPSLDSSAGGEWSRRSSVRLMFAATLGIFGLAATLVIVFRMLQAGSLALQGDGEIAGLDDVTGDEDVVVGIEVKTDEPALPQLKGLTRSWWFSNGTDCEEWRFPFGLCPARGSSVFKSARQCHENCLRPRDKLECCHRPEPHVCTLGQLKYPYFAVAGFDGCFRCLEASARHPVGLPVPDRSQPVRIGRQLQQHLCRRRSSVKRAAFVLLNVDTNKAHLSSDLRILGAERVKI</sequence>
<dbReference type="EMBL" id="JARKHS020028070">
    <property type="protein sequence ID" value="KAK8764731.1"/>
    <property type="molecule type" value="Genomic_DNA"/>
</dbReference>
<keyword evidence="2" id="KW-0812">Transmembrane</keyword>
<dbReference type="AlphaFoldDB" id="A0AAQ4DQJ1"/>
<feature type="compositionally biased region" description="Polar residues" evidence="1">
    <location>
        <begin position="24"/>
        <end position="41"/>
    </location>
</feature>
<feature type="compositionally biased region" description="Polar residues" evidence="1">
    <location>
        <begin position="1"/>
        <end position="16"/>
    </location>
</feature>
<keyword evidence="2" id="KW-0472">Membrane</keyword>
<accession>A0AAQ4DQJ1</accession>
<dbReference type="Proteomes" id="UP001321473">
    <property type="component" value="Unassembled WGS sequence"/>
</dbReference>
<feature type="transmembrane region" description="Helical" evidence="2">
    <location>
        <begin position="68"/>
        <end position="90"/>
    </location>
</feature>
<protein>
    <submittedName>
        <fullName evidence="3">Uncharacterized protein</fullName>
    </submittedName>
</protein>
<evidence type="ECO:0000256" key="2">
    <source>
        <dbReference type="SAM" id="Phobius"/>
    </source>
</evidence>
<name>A0AAQ4DQJ1_AMBAM</name>
<keyword evidence="2" id="KW-1133">Transmembrane helix</keyword>
<proteinExistence type="predicted"/>
<organism evidence="3 4">
    <name type="scientific">Amblyomma americanum</name>
    <name type="common">Lone star tick</name>
    <dbReference type="NCBI Taxonomy" id="6943"/>
    <lineage>
        <taxon>Eukaryota</taxon>
        <taxon>Metazoa</taxon>
        <taxon>Ecdysozoa</taxon>
        <taxon>Arthropoda</taxon>
        <taxon>Chelicerata</taxon>
        <taxon>Arachnida</taxon>
        <taxon>Acari</taxon>
        <taxon>Parasitiformes</taxon>
        <taxon>Ixodida</taxon>
        <taxon>Ixodoidea</taxon>
        <taxon>Ixodidae</taxon>
        <taxon>Amblyomminae</taxon>
        <taxon>Amblyomma</taxon>
    </lineage>
</organism>
<evidence type="ECO:0000313" key="3">
    <source>
        <dbReference type="EMBL" id="KAK8764731.1"/>
    </source>
</evidence>
<feature type="region of interest" description="Disordered" evidence="1">
    <location>
        <begin position="1"/>
        <end position="59"/>
    </location>
</feature>
<comment type="caution">
    <text evidence="3">The sequence shown here is derived from an EMBL/GenBank/DDBJ whole genome shotgun (WGS) entry which is preliminary data.</text>
</comment>
<keyword evidence="4" id="KW-1185">Reference proteome</keyword>
<gene>
    <name evidence="3" type="ORF">V5799_032665</name>
</gene>